<dbReference type="Pfam" id="PF14022">
    <property type="entry name" value="DUF4238"/>
    <property type="match status" value="1"/>
</dbReference>
<dbReference type="InterPro" id="IPR025332">
    <property type="entry name" value="DUF4238"/>
</dbReference>
<dbReference type="Proteomes" id="UP001500399">
    <property type="component" value="Unassembled WGS sequence"/>
</dbReference>
<evidence type="ECO:0008006" key="3">
    <source>
        <dbReference type="Google" id="ProtNLM"/>
    </source>
</evidence>
<comment type="caution">
    <text evidence="1">The sequence shown here is derived from an EMBL/GenBank/DDBJ whole genome shotgun (WGS) entry which is preliminary data.</text>
</comment>
<dbReference type="RefSeq" id="WP_304987535.1">
    <property type="nucleotide sequence ID" value="NZ_BAAACR010000017.1"/>
</dbReference>
<evidence type="ECO:0000313" key="2">
    <source>
        <dbReference type="Proteomes" id="UP001500399"/>
    </source>
</evidence>
<protein>
    <recommendedName>
        <fullName evidence="3">DUF4238 domain-containing protein</fullName>
    </recommendedName>
</protein>
<gene>
    <name evidence="1" type="ORF">GCM10008919_21290</name>
</gene>
<sequence>MQLKLKKAQHYVFQSYLQAWCDADKKLWCLRNRNVFKSGTHNIAQQRYFYEIEPWSEAEIKFYKLYISNQREWVQKALMEHLRVYQYPFEAEKRLDNLRKGLLAHINCAENSGRLEEIESSFADMQKGLDAAKKNMTEEFYSDIEGQAVAWLKSLQQHDMSFYTGKDFEDFINFIGIQYFRTKKMSDHFINVMEQGIKDPQMFTFCKNHDIDPQQINPRHFVHMLVWQYQGALIDHLIRHKPHMTLLINKNSTGFLTSDQPIINIKADYKNKNKEPKDLILYFPVSPDVAITINDNNDLDKIQVDEPVVQKYNKFIVDASHESIFGDSPELLRDIIKNI</sequence>
<proteinExistence type="predicted"/>
<accession>A0ABN0TBZ4</accession>
<reference evidence="1 2" key="1">
    <citation type="journal article" date="2019" name="Int. J. Syst. Evol. Microbiol.">
        <title>The Global Catalogue of Microorganisms (GCM) 10K type strain sequencing project: providing services to taxonomists for standard genome sequencing and annotation.</title>
        <authorList>
            <consortium name="The Broad Institute Genomics Platform"/>
            <consortium name="The Broad Institute Genome Sequencing Center for Infectious Disease"/>
            <person name="Wu L."/>
            <person name="Ma J."/>
        </authorList>
    </citation>
    <scope>NUCLEOTIDE SEQUENCE [LARGE SCALE GENOMIC DNA]</scope>
    <source>
        <strain evidence="1 2">JCM 8542</strain>
    </source>
</reference>
<evidence type="ECO:0000313" key="1">
    <source>
        <dbReference type="EMBL" id="GAA0217914.1"/>
    </source>
</evidence>
<dbReference type="EMBL" id="BAAACR010000017">
    <property type="protein sequence ID" value="GAA0217914.1"/>
    <property type="molecule type" value="Genomic_DNA"/>
</dbReference>
<organism evidence="1 2">
    <name type="scientific">Selenomonas dianae</name>
    <dbReference type="NCBI Taxonomy" id="135079"/>
    <lineage>
        <taxon>Bacteria</taxon>
        <taxon>Bacillati</taxon>
        <taxon>Bacillota</taxon>
        <taxon>Negativicutes</taxon>
        <taxon>Selenomonadales</taxon>
        <taxon>Selenomonadaceae</taxon>
        <taxon>Selenomonas</taxon>
    </lineage>
</organism>
<keyword evidence="2" id="KW-1185">Reference proteome</keyword>
<name>A0ABN0TBZ4_9FIRM</name>